<accession>A0A7W8J9W3</accession>
<dbReference type="InterPro" id="IPR017969">
    <property type="entry name" value="Heavy-metal-associated_CS"/>
</dbReference>
<dbReference type="InterPro" id="IPR036163">
    <property type="entry name" value="HMA_dom_sf"/>
</dbReference>
<keyword evidence="1" id="KW-0479">Metal-binding</keyword>
<evidence type="ECO:0000256" key="1">
    <source>
        <dbReference type="ARBA" id="ARBA00022723"/>
    </source>
</evidence>
<evidence type="ECO:0000313" key="4">
    <source>
        <dbReference type="Proteomes" id="UP000569092"/>
    </source>
</evidence>
<dbReference type="EMBL" id="JACHDZ010000005">
    <property type="protein sequence ID" value="MBB5345131.1"/>
    <property type="molecule type" value="Genomic_DNA"/>
</dbReference>
<dbReference type="GO" id="GO:0046872">
    <property type="term" value="F:metal ion binding"/>
    <property type="evidence" value="ECO:0007669"/>
    <property type="project" value="UniProtKB-KW"/>
</dbReference>
<dbReference type="SUPFAM" id="SSF55008">
    <property type="entry name" value="HMA, heavy metal-associated domain"/>
    <property type="match status" value="1"/>
</dbReference>
<evidence type="ECO:0000259" key="2">
    <source>
        <dbReference type="PROSITE" id="PS50846"/>
    </source>
</evidence>
<dbReference type="Proteomes" id="UP000569092">
    <property type="component" value="Unassembled WGS sequence"/>
</dbReference>
<dbReference type="CDD" id="cd00371">
    <property type="entry name" value="HMA"/>
    <property type="match status" value="1"/>
</dbReference>
<protein>
    <submittedName>
        <fullName evidence="3">Copper chaperone CopZ</fullName>
    </submittedName>
</protein>
<organism evidence="3 4">
    <name type="scientific">Tunturiibacter lichenicola</name>
    <dbReference type="NCBI Taxonomy" id="2051959"/>
    <lineage>
        <taxon>Bacteria</taxon>
        <taxon>Pseudomonadati</taxon>
        <taxon>Acidobacteriota</taxon>
        <taxon>Terriglobia</taxon>
        <taxon>Terriglobales</taxon>
        <taxon>Acidobacteriaceae</taxon>
        <taxon>Tunturiibacter</taxon>
    </lineage>
</organism>
<dbReference type="PROSITE" id="PS50846">
    <property type="entry name" value="HMA_2"/>
    <property type="match status" value="1"/>
</dbReference>
<sequence>MREALGLSIEGMHCGACVRRVTDALGKIDGVEVSSVEVGSARVAFDPKRVTVEKIVGAVNRIGFTVRSEK</sequence>
<reference evidence="3 4" key="1">
    <citation type="submission" date="2020-08" db="EMBL/GenBank/DDBJ databases">
        <title>Genomic Encyclopedia of Type Strains, Phase IV (KMG-V): Genome sequencing to study the core and pangenomes of soil and plant-associated prokaryotes.</title>
        <authorList>
            <person name="Whitman W."/>
        </authorList>
    </citation>
    <scope>NUCLEOTIDE SEQUENCE [LARGE SCALE GENOMIC DNA]</scope>
    <source>
        <strain evidence="3 4">M8US30</strain>
    </source>
</reference>
<feature type="domain" description="HMA" evidence="2">
    <location>
        <begin position="3"/>
        <end position="67"/>
    </location>
</feature>
<dbReference type="PROSITE" id="PS01047">
    <property type="entry name" value="HMA_1"/>
    <property type="match status" value="1"/>
</dbReference>
<dbReference type="InterPro" id="IPR006121">
    <property type="entry name" value="HMA_dom"/>
</dbReference>
<evidence type="ECO:0000313" key="3">
    <source>
        <dbReference type="EMBL" id="MBB5345131.1"/>
    </source>
</evidence>
<proteinExistence type="predicted"/>
<dbReference type="FunFam" id="3.30.70.100:FF:000001">
    <property type="entry name" value="ATPase copper transporting beta"/>
    <property type="match status" value="1"/>
</dbReference>
<dbReference type="Pfam" id="PF00403">
    <property type="entry name" value="HMA"/>
    <property type="match status" value="1"/>
</dbReference>
<dbReference type="AlphaFoldDB" id="A0A7W8J9W3"/>
<comment type="caution">
    <text evidence="3">The sequence shown here is derived from an EMBL/GenBank/DDBJ whole genome shotgun (WGS) entry which is preliminary data.</text>
</comment>
<gene>
    <name evidence="3" type="ORF">HDF10_003122</name>
</gene>
<dbReference type="Gene3D" id="3.30.70.100">
    <property type="match status" value="1"/>
</dbReference>
<name>A0A7W8J9W3_9BACT</name>